<keyword evidence="2 10" id="KW-0813">Transport</keyword>
<dbReference type="InterPro" id="IPR008969">
    <property type="entry name" value="CarboxyPept-like_regulatory"/>
</dbReference>
<evidence type="ECO:0000313" key="14">
    <source>
        <dbReference type="Proteomes" id="UP000284120"/>
    </source>
</evidence>
<evidence type="ECO:0000256" key="3">
    <source>
        <dbReference type="ARBA" id="ARBA00022452"/>
    </source>
</evidence>
<dbReference type="InterPro" id="IPR023996">
    <property type="entry name" value="TonB-dep_OMP_SusC/RagA"/>
</dbReference>
<proteinExistence type="inferred from homology"/>
<dbReference type="InterPro" id="IPR012910">
    <property type="entry name" value="Plug_dom"/>
</dbReference>
<dbReference type="GO" id="GO:0009279">
    <property type="term" value="C:cell outer membrane"/>
    <property type="evidence" value="ECO:0007669"/>
    <property type="project" value="UniProtKB-SubCell"/>
</dbReference>
<evidence type="ECO:0000256" key="7">
    <source>
        <dbReference type="ARBA" id="ARBA00023077"/>
    </source>
</evidence>
<comment type="similarity">
    <text evidence="10 11">Belongs to the TonB-dependent receptor family.</text>
</comment>
<dbReference type="Pfam" id="PF07715">
    <property type="entry name" value="Plug"/>
    <property type="match status" value="1"/>
</dbReference>
<dbReference type="SUPFAM" id="SSF49464">
    <property type="entry name" value="Carboxypeptidase regulatory domain-like"/>
    <property type="match status" value="1"/>
</dbReference>
<name>A0A3S3QI13_9SPHI</name>
<dbReference type="Gene3D" id="2.170.130.10">
    <property type="entry name" value="TonB-dependent receptor, plug domain"/>
    <property type="match status" value="1"/>
</dbReference>
<keyword evidence="14" id="KW-1185">Reference proteome</keyword>
<keyword evidence="9 10" id="KW-0998">Cell outer membrane</keyword>
<comment type="subcellular location">
    <subcellularLocation>
        <location evidence="1 10">Cell outer membrane</location>
        <topology evidence="1 10">Multi-pass membrane protein</topology>
    </subcellularLocation>
</comment>
<dbReference type="AlphaFoldDB" id="A0A3S3QI13"/>
<evidence type="ECO:0000256" key="8">
    <source>
        <dbReference type="ARBA" id="ARBA00023136"/>
    </source>
</evidence>
<dbReference type="InterPro" id="IPR000531">
    <property type="entry name" value="Beta-barrel_TonB"/>
</dbReference>
<dbReference type="GO" id="GO:0006826">
    <property type="term" value="P:iron ion transport"/>
    <property type="evidence" value="ECO:0007669"/>
    <property type="project" value="UniProtKB-KW"/>
</dbReference>
<keyword evidence="4" id="KW-0410">Iron transport</keyword>
<evidence type="ECO:0000256" key="11">
    <source>
        <dbReference type="RuleBase" id="RU003357"/>
    </source>
</evidence>
<dbReference type="Pfam" id="PF00593">
    <property type="entry name" value="TonB_dep_Rec_b-barrel"/>
    <property type="match status" value="1"/>
</dbReference>
<feature type="domain" description="Secretin/TonB short N-terminal" evidence="12">
    <location>
        <begin position="81"/>
        <end position="132"/>
    </location>
</feature>
<dbReference type="InterPro" id="IPR036942">
    <property type="entry name" value="Beta-barrel_TonB_sf"/>
</dbReference>
<dbReference type="SMART" id="SM00965">
    <property type="entry name" value="STN"/>
    <property type="match status" value="1"/>
</dbReference>
<evidence type="ECO:0000259" key="12">
    <source>
        <dbReference type="SMART" id="SM00965"/>
    </source>
</evidence>
<evidence type="ECO:0000256" key="6">
    <source>
        <dbReference type="ARBA" id="ARBA00023004"/>
    </source>
</evidence>
<evidence type="ECO:0000256" key="9">
    <source>
        <dbReference type="ARBA" id="ARBA00023237"/>
    </source>
</evidence>
<dbReference type="OrthoDB" id="9768177at2"/>
<evidence type="ECO:0000256" key="4">
    <source>
        <dbReference type="ARBA" id="ARBA00022496"/>
    </source>
</evidence>
<dbReference type="InterPro" id="IPR011662">
    <property type="entry name" value="Secretin/TonB_short_N"/>
</dbReference>
<evidence type="ECO:0000256" key="1">
    <source>
        <dbReference type="ARBA" id="ARBA00004571"/>
    </source>
</evidence>
<keyword evidence="5 10" id="KW-0812">Transmembrane</keyword>
<organism evidence="13 14">
    <name type="scientific">Pedobacter chitinilyticus</name>
    <dbReference type="NCBI Taxonomy" id="2233776"/>
    <lineage>
        <taxon>Bacteria</taxon>
        <taxon>Pseudomonadati</taxon>
        <taxon>Bacteroidota</taxon>
        <taxon>Sphingobacteriia</taxon>
        <taxon>Sphingobacteriales</taxon>
        <taxon>Sphingobacteriaceae</taxon>
        <taxon>Pedobacter</taxon>
    </lineage>
</organism>
<keyword evidence="4" id="KW-0406">Ion transport</keyword>
<evidence type="ECO:0000256" key="5">
    <source>
        <dbReference type="ARBA" id="ARBA00022692"/>
    </source>
</evidence>
<dbReference type="Gene3D" id="2.40.170.20">
    <property type="entry name" value="TonB-dependent receptor, beta-barrel domain"/>
    <property type="match status" value="1"/>
</dbReference>
<dbReference type="NCBIfam" id="TIGR04057">
    <property type="entry name" value="SusC_RagA_signa"/>
    <property type="match status" value="1"/>
</dbReference>
<dbReference type="PROSITE" id="PS52016">
    <property type="entry name" value="TONB_DEPENDENT_REC_3"/>
    <property type="match status" value="1"/>
</dbReference>
<dbReference type="InterPro" id="IPR023997">
    <property type="entry name" value="TonB-dep_OMP_SusC/RagA_CS"/>
</dbReference>
<evidence type="ECO:0000256" key="2">
    <source>
        <dbReference type="ARBA" id="ARBA00022448"/>
    </source>
</evidence>
<keyword evidence="6" id="KW-0408">Iron</keyword>
<evidence type="ECO:0000256" key="10">
    <source>
        <dbReference type="PROSITE-ProRule" id="PRU01360"/>
    </source>
</evidence>
<dbReference type="NCBIfam" id="TIGR04056">
    <property type="entry name" value="OMP_RagA_SusC"/>
    <property type="match status" value="1"/>
</dbReference>
<dbReference type="Proteomes" id="UP000284120">
    <property type="component" value="Unassembled WGS sequence"/>
</dbReference>
<reference evidence="13 14" key="1">
    <citation type="submission" date="2018-06" db="EMBL/GenBank/DDBJ databases">
        <title>Pedobacter endophyticus sp. nov., an endophytic bacterium isolated from a leaf of Triticum aestivum.</title>
        <authorList>
            <person name="Zhang L."/>
        </authorList>
    </citation>
    <scope>NUCLEOTIDE SEQUENCE [LARGE SCALE GENOMIC DNA]</scope>
    <source>
        <strain evidence="13 14">CM134L-2</strain>
    </source>
</reference>
<dbReference type="Gene3D" id="2.60.40.1120">
    <property type="entry name" value="Carboxypeptidase-like, regulatory domain"/>
    <property type="match status" value="1"/>
</dbReference>
<gene>
    <name evidence="13" type="ORF">DPV69_04600</name>
</gene>
<dbReference type="Gene3D" id="3.55.50.30">
    <property type="match status" value="1"/>
</dbReference>
<comment type="caution">
    <text evidence="13">The sequence shown here is derived from an EMBL/GenBank/DDBJ whole genome shotgun (WGS) entry which is preliminary data.</text>
</comment>
<evidence type="ECO:0000313" key="13">
    <source>
        <dbReference type="EMBL" id="RWU10624.1"/>
    </source>
</evidence>
<dbReference type="SUPFAM" id="SSF56935">
    <property type="entry name" value="Porins"/>
    <property type="match status" value="1"/>
</dbReference>
<dbReference type="Pfam" id="PF13715">
    <property type="entry name" value="CarbopepD_reg_2"/>
    <property type="match status" value="1"/>
</dbReference>
<dbReference type="InterPro" id="IPR037066">
    <property type="entry name" value="Plug_dom_sf"/>
</dbReference>
<dbReference type="InterPro" id="IPR039426">
    <property type="entry name" value="TonB-dep_rcpt-like"/>
</dbReference>
<sequence length="1100" mass="121268">MYYNSTPFANRVRERCTPIFFKKLVFLMKVNTLILITALLTITSLKASWVYGQRLSDVIVVGLNNASLQTALSKIERQTDFRFAYRKAEIASIKNLNLSEANRTVAQTLDELLAGTGLTYKQVNNSILIQEAKTLNQTAQQQQISGKVTDENGQPIPGASVKIKGTNNGVVTNESGRFTINADPNDILVFSFIGYTPVEQRAGKTELNVSLKPDVGTLDAVVVVGYGTTTKRANTGSVSTISAKDIGLRPVNDPLAALQGQVAGLDISAVTGYPGSGYKVRLRGENSIGAGLDPLYIVDGVPFISTSLSQYTGANGNQSPLNSINPADIEQIDILKDADATAIYGSRAANGVILITTKKGKAGKVQFSVNAYTGVSKTNNPVKMLSTADYLQLRREAFVNDNITPTTSNAPDLLVWDQNVDQKWLDKLIGHSAPLTEISTSVRGGTEQTSFLIGGTFRNEKTVLPNDLGYTKGALNLALNHSSVDQKLKLITSVKYLTDENNTLPTDLTSFFNIAPNYPIYNPDGSYYWYGNDQNPMAYLHRTNKFKSQNILADLNLSYKVLDNLTLRVTGGFNRYNTNQIQTYPKLSFNPQTYTGSLAYYGNGSQNSYIIEPQAEYSLNIGKGKLTALAGATWQHSITESQSVNGSGYISDGMLENITAATVVTPRTYNYAKYRYNSIFGRLTYNFDQKYILNGTFRRDGSSRFGPQKQFGNFGSIGGAWLFSNEGFVADNLKFLSFGKLRASWGIVGNDQIGDYNYLDTWSPTGYPYGGSGGISPTRFANPLFVWEETKKTELGLELGFLQDRFLLTTNIYRNRTSNQLIPFRLSPQSGFTGFISNLPALIQNQGIEFEFTSKNIHTPSFTWNTSFNLTFSKNKLLKYPDFEGSAYATVYEIGQPLSIVRGFQYTGVNPQNGVPQFRDVNGNNAISDPADLVMLGYTAPKAFGGIQNSFTYKNFSLDFFLQFVKQEGPGINYGYLSYSNGVRINKDESALKRWQKPGDLTDIPGASATSGQAIYNAYQSYYRLSSANWKDASFIRLKNVSLKYNFGQLLHKSFISNLSVYVQGQNLFTITHYDGFDPETKGYALPPLRTLTAGVQVSF</sequence>
<keyword evidence="3 10" id="KW-1134">Transmembrane beta strand</keyword>
<keyword evidence="8 10" id="KW-0472">Membrane</keyword>
<dbReference type="EMBL" id="SAYW01000001">
    <property type="protein sequence ID" value="RWU10624.1"/>
    <property type="molecule type" value="Genomic_DNA"/>
</dbReference>
<keyword evidence="7 11" id="KW-0798">TonB box</keyword>
<accession>A0A3S3QI13</accession>
<protein>
    <submittedName>
        <fullName evidence="13">SusC/RagA family TonB-linked outer membrane protein</fullName>
    </submittedName>
</protein>